<dbReference type="RefSeq" id="WP_142040668.1">
    <property type="nucleotide sequence ID" value="NZ_JBHTGS010000001.1"/>
</dbReference>
<evidence type="ECO:0000256" key="1">
    <source>
        <dbReference type="SAM" id="Phobius"/>
    </source>
</evidence>
<keyword evidence="1" id="KW-0812">Transmembrane</keyword>
<feature type="domain" description="DUF4097" evidence="2">
    <location>
        <begin position="53"/>
        <end position="296"/>
    </location>
</feature>
<proteinExistence type="predicted"/>
<dbReference type="InterPro" id="IPR025164">
    <property type="entry name" value="Toastrack_DUF4097"/>
</dbReference>
<reference evidence="3 4" key="1">
    <citation type="submission" date="2019-06" db="EMBL/GenBank/DDBJ databases">
        <title>Sequencing the genomes of 1000 actinobacteria strains.</title>
        <authorList>
            <person name="Klenk H.-P."/>
        </authorList>
    </citation>
    <scope>NUCLEOTIDE SEQUENCE [LARGE SCALE GENOMIC DNA]</scope>
    <source>
        <strain evidence="3 4">DSM 45928</strain>
    </source>
</reference>
<dbReference type="Pfam" id="PF13349">
    <property type="entry name" value="DUF4097"/>
    <property type="match status" value="1"/>
</dbReference>
<comment type="caution">
    <text evidence="3">The sequence shown here is derived from an EMBL/GenBank/DDBJ whole genome shotgun (WGS) entry which is preliminary data.</text>
</comment>
<sequence>MSETIESGARGRKILLLVIGGILVVGLVAAGLMLTRSLNPEVEEQSATYDEPITRLSMESLSGDVTVVAAEGDTIKVERTVKWSGDKPHSKEVVSGGDLTITTEGCEDRLWISRCEIDYRIEVPPTVELDLRTHSGDLAITGTTAAIDATASSGDLTIVDATGSLDLTTYSGDVTASGIDSPEVTVDVASGDLELSGVTEALTVLAHSGEVTATDLVAPVVSLEVSSGSVELGFVEAPVDVQVNTGSGSVDIAVPDDQTAYLVDAVVHSGKQRVSVDIGGTDHHIGGEVSSGDFTVRYA</sequence>
<accession>A0A543AYC4</accession>
<dbReference type="EMBL" id="VFOW01000001">
    <property type="protein sequence ID" value="TQL77573.1"/>
    <property type="molecule type" value="Genomic_DNA"/>
</dbReference>
<dbReference type="Proteomes" id="UP000317043">
    <property type="component" value="Unassembled WGS sequence"/>
</dbReference>
<evidence type="ECO:0000259" key="2">
    <source>
        <dbReference type="Pfam" id="PF13349"/>
    </source>
</evidence>
<keyword evidence="1" id="KW-1133">Transmembrane helix</keyword>
<name>A0A543AYC4_9ACTN</name>
<evidence type="ECO:0000313" key="3">
    <source>
        <dbReference type="EMBL" id="TQL77573.1"/>
    </source>
</evidence>
<keyword evidence="1" id="KW-0472">Membrane</keyword>
<evidence type="ECO:0000313" key="4">
    <source>
        <dbReference type="Proteomes" id="UP000317043"/>
    </source>
</evidence>
<dbReference type="InParanoid" id="A0A543AYC4"/>
<dbReference type="OrthoDB" id="4456952at2"/>
<dbReference type="AlphaFoldDB" id="A0A543AYC4"/>
<gene>
    <name evidence="3" type="ORF">FB566_3132</name>
</gene>
<protein>
    <submittedName>
        <fullName evidence="3">Putative adhesin</fullName>
    </submittedName>
</protein>
<feature type="transmembrane region" description="Helical" evidence="1">
    <location>
        <begin position="14"/>
        <end position="34"/>
    </location>
</feature>
<organism evidence="3 4">
    <name type="scientific">Stackebrandtia endophytica</name>
    <dbReference type="NCBI Taxonomy" id="1496996"/>
    <lineage>
        <taxon>Bacteria</taxon>
        <taxon>Bacillati</taxon>
        <taxon>Actinomycetota</taxon>
        <taxon>Actinomycetes</taxon>
        <taxon>Glycomycetales</taxon>
        <taxon>Glycomycetaceae</taxon>
        <taxon>Stackebrandtia</taxon>
    </lineage>
</organism>
<keyword evidence="4" id="KW-1185">Reference proteome</keyword>